<accession>A0A426ZQ65</accession>
<dbReference type="Proteomes" id="UP000287651">
    <property type="component" value="Unassembled WGS sequence"/>
</dbReference>
<protein>
    <submittedName>
        <fullName evidence="1">Uncharacterized protein</fullName>
    </submittedName>
</protein>
<proteinExistence type="predicted"/>
<organism evidence="1 2">
    <name type="scientific">Ensete ventricosum</name>
    <name type="common">Abyssinian banana</name>
    <name type="synonym">Musa ensete</name>
    <dbReference type="NCBI Taxonomy" id="4639"/>
    <lineage>
        <taxon>Eukaryota</taxon>
        <taxon>Viridiplantae</taxon>
        <taxon>Streptophyta</taxon>
        <taxon>Embryophyta</taxon>
        <taxon>Tracheophyta</taxon>
        <taxon>Spermatophyta</taxon>
        <taxon>Magnoliopsida</taxon>
        <taxon>Liliopsida</taxon>
        <taxon>Zingiberales</taxon>
        <taxon>Musaceae</taxon>
        <taxon>Ensete</taxon>
    </lineage>
</organism>
<sequence length="86" mass="9922">MANPLRERHHEDKQATKNAYCTKIEMAKFELRLGVEVRGIANSKDLVLMQGLVHGRRNVRGHPKARSELGAMEHQNFLFGMERIRP</sequence>
<name>A0A426ZQ65_ENSVE</name>
<dbReference type="EMBL" id="AMZH03005550">
    <property type="protein sequence ID" value="RRT66136.1"/>
    <property type="molecule type" value="Genomic_DNA"/>
</dbReference>
<comment type="caution">
    <text evidence="1">The sequence shown here is derived from an EMBL/GenBank/DDBJ whole genome shotgun (WGS) entry which is preliminary data.</text>
</comment>
<evidence type="ECO:0000313" key="2">
    <source>
        <dbReference type="Proteomes" id="UP000287651"/>
    </source>
</evidence>
<reference evidence="1 2" key="1">
    <citation type="journal article" date="2014" name="Agronomy (Basel)">
        <title>A Draft Genome Sequence for Ensete ventricosum, the Drought-Tolerant Tree Against Hunger.</title>
        <authorList>
            <person name="Harrison J."/>
            <person name="Moore K.A."/>
            <person name="Paszkiewicz K."/>
            <person name="Jones T."/>
            <person name="Grant M."/>
            <person name="Ambacheew D."/>
            <person name="Muzemil S."/>
            <person name="Studholme D.J."/>
        </authorList>
    </citation>
    <scope>NUCLEOTIDE SEQUENCE [LARGE SCALE GENOMIC DNA]</scope>
</reference>
<evidence type="ECO:0000313" key="1">
    <source>
        <dbReference type="EMBL" id="RRT66136.1"/>
    </source>
</evidence>
<gene>
    <name evidence="1" type="ORF">B296_00002552</name>
</gene>
<dbReference type="AlphaFoldDB" id="A0A426ZQ65"/>